<organism evidence="2 3">
    <name type="scientific">Helianthus annuus</name>
    <name type="common">Common sunflower</name>
    <dbReference type="NCBI Taxonomy" id="4232"/>
    <lineage>
        <taxon>Eukaryota</taxon>
        <taxon>Viridiplantae</taxon>
        <taxon>Streptophyta</taxon>
        <taxon>Embryophyta</taxon>
        <taxon>Tracheophyta</taxon>
        <taxon>Spermatophyta</taxon>
        <taxon>Magnoliopsida</taxon>
        <taxon>eudicotyledons</taxon>
        <taxon>Gunneridae</taxon>
        <taxon>Pentapetalae</taxon>
        <taxon>asterids</taxon>
        <taxon>campanulids</taxon>
        <taxon>Asterales</taxon>
        <taxon>Asteraceae</taxon>
        <taxon>Asteroideae</taxon>
        <taxon>Heliantheae alliance</taxon>
        <taxon>Heliantheae</taxon>
        <taxon>Helianthus</taxon>
    </lineage>
</organism>
<dbReference type="InParanoid" id="A0A251UPI8"/>
<dbReference type="Proteomes" id="UP000215914">
    <property type="component" value="Chromosome 5"/>
</dbReference>
<reference evidence="1 3" key="1">
    <citation type="journal article" date="2017" name="Nature">
        <title>The sunflower genome provides insights into oil metabolism, flowering and Asterid evolution.</title>
        <authorList>
            <person name="Badouin H."/>
            <person name="Gouzy J."/>
            <person name="Grassa C.J."/>
            <person name="Murat F."/>
            <person name="Staton S.E."/>
            <person name="Cottret L."/>
            <person name="Lelandais-Briere C."/>
            <person name="Owens G.L."/>
            <person name="Carrere S."/>
            <person name="Mayjonade B."/>
            <person name="Legrand L."/>
            <person name="Gill N."/>
            <person name="Kane N.C."/>
            <person name="Bowers J.E."/>
            <person name="Hubner S."/>
            <person name="Bellec A."/>
            <person name="Berard A."/>
            <person name="Berges H."/>
            <person name="Blanchet N."/>
            <person name="Boniface M.C."/>
            <person name="Brunel D."/>
            <person name="Catrice O."/>
            <person name="Chaidir N."/>
            <person name="Claudel C."/>
            <person name="Donnadieu C."/>
            <person name="Faraut T."/>
            <person name="Fievet G."/>
            <person name="Helmstetter N."/>
            <person name="King M."/>
            <person name="Knapp S.J."/>
            <person name="Lai Z."/>
            <person name="Le Paslier M.C."/>
            <person name="Lippi Y."/>
            <person name="Lorenzon L."/>
            <person name="Mandel J.R."/>
            <person name="Marage G."/>
            <person name="Marchand G."/>
            <person name="Marquand E."/>
            <person name="Bret-Mestries E."/>
            <person name="Morien E."/>
            <person name="Nambeesan S."/>
            <person name="Nguyen T."/>
            <person name="Pegot-Espagnet P."/>
            <person name="Pouilly N."/>
            <person name="Raftis F."/>
            <person name="Sallet E."/>
            <person name="Schiex T."/>
            <person name="Thomas J."/>
            <person name="Vandecasteele C."/>
            <person name="Vares D."/>
            <person name="Vear F."/>
            <person name="Vautrin S."/>
            <person name="Crespi M."/>
            <person name="Mangin B."/>
            <person name="Burke J.M."/>
            <person name="Salse J."/>
            <person name="Munos S."/>
            <person name="Vincourt P."/>
            <person name="Rieseberg L.H."/>
            <person name="Langlade N.B."/>
        </authorList>
    </citation>
    <scope>NUCLEOTIDE SEQUENCE [LARGE SCALE GENOMIC DNA]</scope>
    <source>
        <strain evidence="3">cv. SF193</strain>
        <tissue evidence="1">Leaves</tissue>
    </source>
</reference>
<sequence>MQLPTRFRFITNCYTIETIKDGKPLRGVLFSNNPYSKKSAANDLRRKSCS</sequence>
<proteinExistence type="predicted"/>
<protein>
    <submittedName>
        <fullName evidence="2">Uncharacterized protein</fullName>
    </submittedName>
</protein>
<dbReference type="EMBL" id="MNCJ02000316">
    <property type="protein sequence ID" value="KAF5820677.1"/>
    <property type="molecule type" value="Genomic_DNA"/>
</dbReference>
<reference evidence="1" key="3">
    <citation type="submission" date="2020-06" db="EMBL/GenBank/DDBJ databases">
        <title>Helianthus annuus Genome sequencing and assembly Release 2.</title>
        <authorList>
            <person name="Gouzy J."/>
            <person name="Langlade N."/>
            <person name="Munos S."/>
        </authorList>
    </citation>
    <scope>NUCLEOTIDE SEQUENCE</scope>
    <source>
        <tissue evidence="1">Leaves</tissue>
    </source>
</reference>
<evidence type="ECO:0000313" key="1">
    <source>
        <dbReference type="EMBL" id="KAF5820677.1"/>
    </source>
</evidence>
<name>A0A251UPI8_HELAN</name>
<evidence type="ECO:0000313" key="2">
    <source>
        <dbReference type="EMBL" id="OTG25310.1"/>
    </source>
</evidence>
<dbReference type="EMBL" id="CM007894">
    <property type="protein sequence ID" value="OTG25310.1"/>
    <property type="molecule type" value="Genomic_DNA"/>
</dbReference>
<accession>A0A251UPI8</accession>
<gene>
    <name evidence="2" type="ORF">HannXRQ_Chr05g0146281</name>
    <name evidence="1" type="ORF">HanXRQr2_Chr01g0004861</name>
</gene>
<evidence type="ECO:0000313" key="3">
    <source>
        <dbReference type="Proteomes" id="UP000215914"/>
    </source>
</evidence>
<reference evidence="2" key="2">
    <citation type="submission" date="2017-02" db="EMBL/GenBank/DDBJ databases">
        <title>Sunflower complete genome.</title>
        <authorList>
            <person name="Langlade N."/>
            <person name="Munos S."/>
        </authorList>
    </citation>
    <scope>NUCLEOTIDE SEQUENCE [LARGE SCALE GENOMIC DNA]</scope>
    <source>
        <tissue evidence="2">Leaves</tissue>
    </source>
</reference>
<keyword evidence="3" id="KW-1185">Reference proteome</keyword>
<dbReference type="Gramene" id="mRNA:HanXRQr2_Chr01g0004861">
    <property type="protein sequence ID" value="mRNA:HanXRQr2_Chr01g0004861"/>
    <property type="gene ID" value="HanXRQr2_Chr01g0004861"/>
</dbReference>
<dbReference type="AlphaFoldDB" id="A0A251UPI8"/>